<name>A0ABV3VI43_9MYCO</name>
<reference evidence="1 2" key="1">
    <citation type="submission" date="2024-04" db="EMBL/GenBank/DDBJ databases">
        <title>Genomic Markers of Mycobacteria.</title>
        <authorList>
            <person name="Soliman M.S."/>
            <person name="Elkholy A."/>
            <person name="Soliman N.S."/>
            <person name="Abbas A."/>
            <person name="Khayrat S."/>
            <person name="Shawky S."/>
        </authorList>
    </citation>
    <scope>NUCLEOTIDE SEQUENCE [LARGE SCALE GENOMIC DNA]</scope>
    <source>
        <strain evidence="1 2">Egy-CU-AM5</strain>
    </source>
</reference>
<gene>
    <name evidence="1" type="ORF">ABFW12_22800</name>
</gene>
<dbReference type="Proteomes" id="UP001558474">
    <property type="component" value="Unassembled WGS sequence"/>
</dbReference>
<keyword evidence="2" id="KW-1185">Reference proteome</keyword>
<protein>
    <submittedName>
        <fullName evidence="1">Uncharacterized protein</fullName>
    </submittedName>
</protein>
<dbReference type="EMBL" id="JBDLOU010000058">
    <property type="protein sequence ID" value="MEX3741060.1"/>
    <property type="molecule type" value="Genomic_DNA"/>
</dbReference>
<evidence type="ECO:0000313" key="2">
    <source>
        <dbReference type="Proteomes" id="UP001558474"/>
    </source>
</evidence>
<sequence>MRSAPPFRSVCQLTGDVADRPTKYFALLDALAAADGQRSAAGGDDLDRLRQENDALRRSCSEWAELARLLVNRIDELTGVSL</sequence>
<comment type="caution">
    <text evidence="1">The sequence shown here is derived from an EMBL/GenBank/DDBJ whole genome shotgun (WGS) entry which is preliminary data.</text>
</comment>
<proteinExistence type="predicted"/>
<accession>A0ABV3VI43</accession>
<evidence type="ECO:0000313" key="1">
    <source>
        <dbReference type="EMBL" id="MEX3741060.1"/>
    </source>
</evidence>
<organism evidence="1 2">
    <name type="scientific">Mycolicibacterium porcinum</name>
    <dbReference type="NCBI Taxonomy" id="39693"/>
    <lineage>
        <taxon>Bacteria</taxon>
        <taxon>Bacillati</taxon>
        <taxon>Actinomycetota</taxon>
        <taxon>Actinomycetes</taxon>
        <taxon>Mycobacteriales</taxon>
        <taxon>Mycobacteriaceae</taxon>
        <taxon>Mycolicibacterium</taxon>
    </lineage>
</organism>
<dbReference type="RefSeq" id="WP_368573759.1">
    <property type="nucleotide sequence ID" value="NZ_JBDLOU010000058.1"/>
</dbReference>